<name>A0ABT8XMF7_9HYPH</name>
<dbReference type="EMBL" id="WHSC02000014">
    <property type="protein sequence ID" value="MDO6124593.1"/>
    <property type="molecule type" value="Genomic_DNA"/>
</dbReference>
<protein>
    <submittedName>
        <fullName evidence="1">Uncharacterized protein</fullName>
    </submittedName>
</protein>
<evidence type="ECO:0000313" key="2">
    <source>
        <dbReference type="Proteomes" id="UP001177080"/>
    </source>
</evidence>
<gene>
    <name evidence="1" type="ORF">GB928_025735</name>
</gene>
<evidence type="ECO:0000313" key="1">
    <source>
        <dbReference type="EMBL" id="MDO6124593.1"/>
    </source>
</evidence>
<reference evidence="1" key="1">
    <citation type="submission" date="2022-04" db="EMBL/GenBank/DDBJ databases">
        <title>Shinella lacus sp. nov., a novel member of the genus Shinella from water.</title>
        <authorList>
            <person name="Deng Y."/>
        </authorList>
    </citation>
    <scope>NUCLEOTIDE SEQUENCE</scope>
    <source>
        <strain evidence="1">JCM 31239</strain>
    </source>
</reference>
<keyword evidence="2" id="KW-1185">Reference proteome</keyword>
<sequence>MGQTKPFEKTRRNLSSTEQRAVAYLKWIEGHLGKKYKMVPYFAAMMIEEINEGAVIDGRAEPQLAVVDALAALSKPSS</sequence>
<dbReference type="Proteomes" id="UP001177080">
    <property type="component" value="Unassembled WGS sequence"/>
</dbReference>
<proteinExistence type="predicted"/>
<accession>A0ABT8XMF7</accession>
<dbReference type="RefSeq" id="WP_244763920.1">
    <property type="nucleotide sequence ID" value="NZ_JALJCJ010000010.1"/>
</dbReference>
<organism evidence="1 2">
    <name type="scientific">Shinella curvata</name>
    <dbReference type="NCBI Taxonomy" id="1817964"/>
    <lineage>
        <taxon>Bacteria</taxon>
        <taxon>Pseudomonadati</taxon>
        <taxon>Pseudomonadota</taxon>
        <taxon>Alphaproteobacteria</taxon>
        <taxon>Hyphomicrobiales</taxon>
        <taxon>Rhizobiaceae</taxon>
        <taxon>Shinella</taxon>
    </lineage>
</organism>
<comment type="caution">
    <text evidence="1">The sequence shown here is derived from an EMBL/GenBank/DDBJ whole genome shotgun (WGS) entry which is preliminary data.</text>
</comment>